<keyword evidence="8" id="KW-1185">Reference proteome</keyword>
<accession>A0AAD1XZM8</accession>
<dbReference type="GO" id="GO:0043614">
    <property type="term" value="C:multi-eIF complex"/>
    <property type="evidence" value="ECO:0007669"/>
    <property type="project" value="TreeGrafter"/>
</dbReference>
<evidence type="ECO:0000256" key="5">
    <source>
        <dbReference type="SAM" id="MobiDB-lite"/>
    </source>
</evidence>
<dbReference type="GO" id="GO:0071540">
    <property type="term" value="C:eukaryotic translation initiation factor 3 complex, eIF3e"/>
    <property type="evidence" value="ECO:0007669"/>
    <property type="project" value="TreeGrafter"/>
</dbReference>
<dbReference type="AlphaFoldDB" id="A0AAD1XZM8"/>
<dbReference type="PANTHER" id="PTHR14005:SF0">
    <property type="entry name" value="EUKARYOTIC TRANSLATION INITIATION FACTOR 3 SUBUNIT A"/>
    <property type="match status" value="1"/>
</dbReference>
<dbReference type="GO" id="GO:0002188">
    <property type="term" value="P:translation reinitiation"/>
    <property type="evidence" value="ECO:0007669"/>
    <property type="project" value="TreeGrafter"/>
</dbReference>
<dbReference type="Proteomes" id="UP001295684">
    <property type="component" value="Unassembled WGS sequence"/>
</dbReference>
<keyword evidence="1" id="KW-0963">Cytoplasm</keyword>
<feature type="compositionally biased region" description="Basic and acidic residues" evidence="5">
    <location>
        <begin position="907"/>
        <end position="968"/>
    </location>
</feature>
<name>A0AAD1XZM8_EUPCR</name>
<evidence type="ECO:0000256" key="2">
    <source>
        <dbReference type="ARBA" id="ARBA00022540"/>
    </source>
</evidence>
<dbReference type="GO" id="GO:0001732">
    <property type="term" value="P:formation of cytoplasmic translation initiation complex"/>
    <property type="evidence" value="ECO:0007669"/>
    <property type="project" value="TreeGrafter"/>
</dbReference>
<evidence type="ECO:0000259" key="6">
    <source>
        <dbReference type="Pfam" id="PF22591"/>
    </source>
</evidence>
<evidence type="ECO:0000313" key="8">
    <source>
        <dbReference type="Proteomes" id="UP001295684"/>
    </source>
</evidence>
<evidence type="ECO:0000313" key="7">
    <source>
        <dbReference type="EMBL" id="CAI2381571.1"/>
    </source>
</evidence>
<dbReference type="GO" id="GO:0071541">
    <property type="term" value="C:eukaryotic translation initiation factor 3 complex, eIF3m"/>
    <property type="evidence" value="ECO:0007669"/>
    <property type="project" value="TreeGrafter"/>
</dbReference>
<dbReference type="PANTHER" id="PTHR14005">
    <property type="entry name" value="EUKARYOTIC TRANSLATION INITIATION FACTOR 3, THETA SUBUNIT"/>
    <property type="match status" value="1"/>
</dbReference>
<evidence type="ECO:0000256" key="4">
    <source>
        <dbReference type="SAM" id="Coils"/>
    </source>
</evidence>
<dbReference type="GO" id="GO:0003729">
    <property type="term" value="F:mRNA binding"/>
    <property type="evidence" value="ECO:0007669"/>
    <property type="project" value="TreeGrafter"/>
</dbReference>
<sequence>MSSTTDPAIIRVDELLAEKGIEQALDYLQEALKTRKKVHIQALEGLMIKEIDLSVEYLNKKHIKEDLSYFRNVMQYENGKTLERVLKYFREAIENKFKSIKADLKGNVSIEDVETGYIADDLFLLAFQTEEDFKTQDKLGPCIKFMMEGYEIILDVLRSNSTMFNLYNTTAEHSMNFCVEHNRKSEFKKITDTLSKHLKNIFTQKPENLKNIPHPIYIEDNDCFNSLLDLRLKALEFTLKLDNWSDSLKIIKDIKELDKLRRSKNYEGLKPFQKANFLENAADLFKKAKFYLFYAGSLCSADKKYRKWKARDAAHKAKFADRIILAYLMIPLDDNASNFKPIGFTTLRGTNSNNRKEFYKYCDLIDQARDLSREVILKWIAKSNLLTICSKEVKTFFSLMEENTTKPADLSKNSEKILNWLSDHEEYSQFYSEIRNNLILRILQQLGKVFKVMKFDSFKKIFGFLNFYECEKAIVEGNRTYVTSQQTTATYSRGLLGNTSSTVYKTLERLFHIKIDPEHKKIIFDSLPEQEVVSKTFDTFKQEMRHIDSLINANRIIDQKEIRDITKRVCQQMGIDFIDATEKYEEEQKENRRVRKEEEERKKKEINEANLTAQERQKQLEQDQYLLERKMLREEVLREKADYLRGKIRECVNYLVSENVNSIGSVPLKNVWSLDNDIDVIYRIVKENVDAIYNKKQEQANIFANQLIKETDLTERARRIFEKPMLEEELKVRNETEIADLKSTLEKKHASDVTLKHALISSGESRDIYIKSEMEKRKIELVNETAEYITNKTLEMKNYILNKAKTSLRKEENKKAMEKRRKELEERDRKTREKSGIFTTPTSTGDDGGFSRIGFGTEKQPTVEFTRKESRRTDKNSDGPRNYTSKTTGFGRSMFGTGDNEENLNAPKEDSEAGDSKPPRFEGKRPTFTSGKKDTATDWKRNLNPSREEKKETQEVKKKTKKDKDDGVGRFSKAW</sequence>
<dbReference type="Gene3D" id="1.25.40.860">
    <property type="match status" value="1"/>
</dbReference>
<keyword evidence="2" id="KW-0396">Initiation factor</keyword>
<protein>
    <recommendedName>
        <fullName evidence="6">eIF3a PCI domain-containing protein</fullName>
    </recommendedName>
</protein>
<dbReference type="EMBL" id="CAMPGE010023656">
    <property type="protein sequence ID" value="CAI2381571.1"/>
    <property type="molecule type" value="Genomic_DNA"/>
</dbReference>
<dbReference type="Pfam" id="PF22591">
    <property type="entry name" value="eIF3a_PCI_TPR-like"/>
    <property type="match status" value="1"/>
</dbReference>
<feature type="compositionally biased region" description="Basic and acidic residues" evidence="5">
    <location>
        <begin position="865"/>
        <end position="878"/>
    </location>
</feature>
<dbReference type="InterPro" id="IPR054711">
    <property type="entry name" value="eIF3a_PCI_TPR-like"/>
</dbReference>
<comment type="caution">
    <text evidence="7">The sequence shown here is derived from an EMBL/GenBank/DDBJ whole genome shotgun (WGS) entry which is preliminary data.</text>
</comment>
<keyword evidence="4" id="KW-0175">Coiled coil</keyword>
<feature type="domain" description="eIF3a PCI" evidence="6">
    <location>
        <begin position="8"/>
        <end position="404"/>
    </location>
</feature>
<feature type="compositionally biased region" description="Basic and acidic residues" evidence="5">
    <location>
        <begin position="811"/>
        <end position="835"/>
    </location>
</feature>
<evidence type="ECO:0000256" key="3">
    <source>
        <dbReference type="ARBA" id="ARBA00022917"/>
    </source>
</evidence>
<feature type="coiled-coil region" evidence="4">
    <location>
        <begin position="577"/>
        <end position="623"/>
    </location>
</feature>
<organism evidence="7 8">
    <name type="scientific">Euplotes crassus</name>
    <dbReference type="NCBI Taxonomy" id="5936"/>
    <lineage>
        <taxon>Eukaryota</taxon>
        <taxon>Sar</taxon>
        <taxon>Alveolata</taxon>
        <taxon>Ciliophora</taxon>
        <taxon>Intramacronucleata</taxon>
        <taxon>Spirotrichea</taxon>
        <taxon>Hypotrichia</taxon>
        <taxon>Euplotida</taxon>
        <taxon>Euplotidae</taxon>
        <taxon>Moneuplotes</taxon>
    </lineage>
</organism>
<keyword evidence="3" id="KW-0648">Protein biosynthesis</keyword>
<evidence type="ECO:0000256" key="1">
    <source>
        <dbReference type="ARBA" id="ARBA00022490"/>
    </source>
</evidence>
<dbReference type="InterPro" id="IPR027512">
    <property type="entry name" value="EIF3A"/>
</dbReference>
<gene>
    <name evidence="7" type="ORF">ECRASSUSDP1_LOCUS23028</name>
</gene>
<proteinExistence type="predicted"/>
<dbReference type="GO" id="GO:0003743">
    <property type="term" value="F:translation initiation factor activity"/>
    <property type="evidence" value="ECO:0007669"/>
    <property type="project" value="UniProtKB-KW"/>
</dbReference>
<feature type="region of interest" description="Disordered" evidence="5">
    <location>
        <begin position="811"/>
        <end position="975"/>
    </location>
</feature>
<reference evidence="7" key="1">
    <citation type="submission" date="2023-07" db="EMBL/GenBank/DDBJ databases">
        <authorList>
            <consortium name="AG Swart"/>
            <person name="Singh M."/>
            <person name="Singh A."/>
            <person name="Seah K."/>
            <person name="Emmerich C."/>
        </authorList>
    </citation>
    <scope>NUCLEOTIDE SEQUENCE</scope>
    <source>
        <strain evidence="7">DP1</strain>
    </source>
</reference>